<protein>
    <recommendedName>
        <fullName evidence="5">LITAF domain-containing protein</fullName>
    </recommendedName>
</protein>
<feature type="region of interest" description="Disordered" evidence="1">
    <location>
        <begin position="130"/>
        <end position="150"/>
    </location>
</feature>
<dbReference type="RefSeq" id="WP_074846181.1">
    <property type="nucleotide sequence ID" value="NZ_FOOE01000023.1"/>
</dbReference>
<evidence type="ECO:0000313" key="3">
    <source>
        <dbReference type="EMBL" id="SFG05322.1"/>
    </source>
</evidence>
<name>A0A1I2NN87_9CLOT</name>
<dbReference type="AlphaFoldDB" id="A0A1I2NN87"/>
<organism evidence="3 4">
    <name type="scientific">Clostridium cadaveris</name>
    <dbReference type="NCBI Taxonomy" id="1529"/>
    <lineage>
        <taxon>Bacteria</taxon>
        <taxon>Bacillati</taxon>
        <taxon>Bacillota</taxon>
        <taxon>Clostridia</taxon>
        <taxon>Eubacteriales</taxon>
        <taxon>Clostridiaceae</taxon>
        <taxon>Clostridium</taxon>
    </lineage>
</organism>
<feature type="compositionally biased region" description="Polar residues" evidence="1">
    <location>
        <begin position="141"/>
        <end position="150"/>
    </location>
</feature>
<dbReference type="OrthoDB" id="1938854at2"/>
<reference evidence="3 4" key="1">
    <citation type="submission" date="2016-10" db="EMBL/GenBank/DDBJ databases">
        <authorList>
            <person name="de Groot N.N."/>
        </authorList>
    </citation>
    <scope>NUCLEOTIDE SEQUENCE [LARGE SCALE GENOMIC DNA]</scope>
    <source>
        <strain evidence="3 4">NLAE-zl-G419</strain>
    </source>
</reference>
<evidence type="ECO:0000313" key="4">
    <source>
        <dbReference type="Proteomes" id="UP000182135"/>
    </source>
</evidence>
<keyword evidence="4" id="KW-1185">Reference proteome</keyword>
<keyword evidence="2" id="KW-0472">Membrane</keyword>
<keyword evidence="2" id="KW-0812">Transmembrane</keyword>
<dbReference type="Proteomes" id="UP000182135">
    <property type="component" value="Unassembled WGS sequence"/>
</dbReference>
<proteinExistence type="predicted"/>
<gene>
    <name evidence="3" type="ORF">SAMN04487885_12322</name>
</gene>
<evidence type="ECO:0000256" key="2">
    <source>
        <dbReference type="SAM" id="Phobius"/>
    </source>
</evidence>
<evidence type="ECO:0000256" key="1">
    <source>
        <dbReference type="SAM" id="MobiDB-lite"/>
    </source>
</evidence>
<accession>A0A1I2NN87</accession>
<feature type="transmembrane region" description="Helical" evidence="2">
    <location>
        <begin position="6"/>
        <end position="23"/>
    </location>
</feature>
<evidence type="ECO:0008006" key="5">
    <source>
        <dbReference type="Google" id="ProtNLM"/>
    </source>
</evidence>
<dbReference type="STRING" id="1529.SAMN04487885_12322"/>
<feature type="transmembrane region" description="Helical" evidence="2">
    <location>
        <begin position="35"/>
        <end position="52"/>
    </location>
</feature>
<sequence length="218" mass="24648">MKNKKVTLIPYGFISMGILYFLADYFKNGSIEFKIISILSFISIIVTIIHGFKVCRYVSYKCAYTNWKNVYLINNPQNTKNEDELMSIFSQERKNVKIEKDKINQEKKLEFKHSKEKDIAEKEERKAEMERLRNAGRTVHPSEQTSYQTEPQYDNNVARCPKCGSTSITANKKGFSATKGVLGLAVSPLAGAIAGGAGRNKVMCTCLKCGHQWKAGKK</sequence>
<dbReference type="EMBL" id="FOOE01000023">
    <property type="protein sequence ID" value="SFG05322.1"/>
    <property type="molecule type" value="Genomic_DNA"/>
</dbReference>
<keyword evidence="2" id="KW-1133">Transmembrane helix</keyword>